<dbReference type="AlphaFoldDB" id="A0AAD6ZA99"/>
<organism evidence="2 3">
    <name type="scientific">Mycena albidolilacea</name>
    <dbReference type="NCBI Taxonomy" id="1033008"/>
    <lineage>
        <taxon>Eukaryota</taxon>
        <taxon>Fungi</taxon>
        <taxon>Dikarya</taxon>
        <taxon>Basidiomycota</taxon>
        <taxon>Agaricomycotina</taxon>
        <taxon>Agaricomycetes</taxon>
        <taxon>Agaricomycetidae</taxon>
        <taxon>Agaricales</taxon>
        <taxon>Marasmiineae</taxon>
        <taxon>Mycenaceae</taxon>
        <taxon>Mycena</taxon>
    </lineage>
</organism>
<keyword evidence="3" id="KW-1185">Reference proteome</keyword>
<keyword evidence="1" id="KW-0732">Signal</keyword>
<protein>
    <submittedName>
        <fullName evidence="2">Uncharacterized protein</fullName>
    </submittedName>
</protein>
<evidence type="ECO:0000313" key="2">
    <source>
        <dbReference type="EMBL" id="KAJ7314431.1"/>
    </source>
</evidence>
<dbReference type="EMBL" id="JARIHO010000067">
    <property type="protein sequence ID" value="KAJ7314431.1"/>
    <property type="molecule type" value="Genomic_DNA"/>
</dbReference>
<feature type="chain" id="PRO_5042165593" evidence="1">
    <location>
        <begin position="18"/>
        <end position="162"/>
    </location>
</feature>
<name>A0AAD6ZA99_9AGAR</name>
<comment type="caution">
    <text evidence="2">The sequence shown here is derived from an EMBL/GenBank/DDBJ whole genome shotgun (WGS) entry which is preliminary data.</text>
</comment>
<feature type="signal peptide" evidence="1">
    <location>
        <begin position="1"/>
        <end position="17"/>
    </location>
</feature>
<proteinExistence type="predicted"/>
<evidence type="ECO:0000256" key="1">
    <source>
        <dbReference type="SAM" id="SignalP"/>
    </source>
</evidence>
<dbReference type="Proteomes" id="UP001218218">
    <property type="component" value="Unassembled WGS sequence"/>
</dbReference>
<reference evidence="2" key="1">
    <citation type="submission" date="2023-03" db="EMBL/GenBank/DDBJ databases">
        <title>Massive genome expansion in bonnet fungi (Mycena s.s.) driven by repeated elements and novel gene families across ecological guilds.</title>
        <authorList>
            <consortium name="Lawrence Berkeley National Laboratory"/>
            <person name="Harder C.B."/>
            <person name="Miyauchi S."/>
            <person name="Viragh M."/>
            <person name="Kuo A."/>
            <person name="Thoen E."/>
            <person name="Andreopoulos B."/>
            <person name="Lu D."/>
            <person name="Skrede I."/>
            <person name="Drula E."/>
            <person name="Henrissat B."/>
            <person name="Morin E."/>
            <person name="Kohler A."/>
            <person name="Barry K."/>
            <person name="LaButti K."/>
            <person name="Morin E."/>
            <person name="Salamov A."/>
            <person name="Lipzen A."/>
            <person name="Mereny Z."/>
            <person name="Hegedus B."/>
            <person name="Baldrian P."/>
            <person name="Stursova M."/>
            <person name="Weitz H."/>
            <person name="Taylor A."/>
            <person name="Grigoriev I.V."/>
            <person name="Nagy L.G."/>
            <person name="Martin F."/>
            <person name="Kauserud H."/>
        </authorList>
    </citation>
    <scope>NUCLEOTIDE SEQUENCE</scope>
    <source>
        <strain evidence="2">CBHHK002</strain>
    </source>
</reference>
<sequence>MKFTLLTTLSVAAAALAASVTPAHFNTIDAATYKAIANGTLSPANLPPVGRRTDLQARDAGNVYLCTAANWQQYCVYITDAGPGECVNLAADLNDQVSSFGPDPNQQCYVFAGFDCDPLSGRIGPISAPGVADLSKSFNTGEEGGGRPFNDVISSYLCNYTP</sequence>
<gene>
    <name evidence="2" type="ORF">DFH08DRAFT_821448</name>
</gene>
<accession>A0AAD6ZA99</accession>
<evidence type="ECO:0000313" key="3">
    <source>
        <dbReference type="Proteomes" id="UP001218218"/>
    </source>
</evidence>